<dbReference type="PANTHER" id="PTHR44051:SF8">
    <property type="entry name" value="GLUTATHIONE S-TRANSFERASE GSTA"/>
    <property type="match status" value="1"/>
</dbReference>
<dbReference type="Pfam" id="PF13409">
    <property type="entry name" value="GST_N_2"/>
    <property type="match status" value="1"/>
</dbReference>
<name>A0A0U5L4M0_9GAMM</name>
<dbReference type="PATRIC" id="fig|1619313.3.peg.3653"/>
<dbReference type="PROSITE" id="PS50404">
    <property type="entry name" value="GST_NTER"/>
    <property type="match status" value="1"/>
</dbReference>
<dbReference type="Gene3D" id="3.40.30.10">
    <property type="entry name" value="Glutaredoxin"/>
    <property type="match status" value="1"/>
</dbReference>
<dbReference type="PANTHER" id="PTHR44051">
    <property type="entry name" value="GLUTATHIONE S-TRANSFERASE-RELATED"/>
    <property type="match status" value="1"/>
</dbReference>
<dbReference type="Proteomes" id="UP000059419">
    <property type="component" value="Plasmid pEM01"/>
</dbReference>
<reference evidence="3" key="1">
    <citation type="submission" date="2015-11" db="EMBL/GenBank/DDBJ databases">
        <authorList>
            <person name="Blom J."/>
        </authorList>
    </citation>
    <scope>NUCLEOTIDE SEQUENCE [LARGE SCALE GENOMIC DNA]</scope>
    <source>
        <plasmid evidence="3">pEM01</plasmid>
    </source>
</reference>
<dbReference type="RefSeq" id="WP_067435723.1">
    <property type="nucleotide sequence ID" value="NZ_CP072599.1"/>
</dbReference>
<keyword evidence="3" id="KW-1185">Reference proteome</keyword>
<keyword evidence="2" id="KW-0808">Transferase</keyword>
<proteinExistence type="predicted"/>
<feature type="domain" description="GST N-terminal" evidence="1">
    <location>
        <begin position="1"/>
        <end position="81"/>
    </location>
</feature>
<geneLocation type="plasmid" evidence="3">
    <name>pEM01</name>
</geneLocation>
<evidence type="ECO:0000313" key="3">
    <source>
        <dbReference type="Proteomes" id="UP000059419"/>
    </source>
</evidence>
<dbReference type="InterPro" id="IPR004045">
    <property type="entry name" value="Glutathione_S-Trfase_N"/>
</dbReference>
<dbReference type="InterPro" id="IPR036249">
    <property type="entry name" value="Thioredoxin-like_sf"/>
</dbReference>
<evidence type="ECO:0000313" key="2">
    <source>
        <dbReference type="EMBL" id="CUU25753.1"/>
    </source>
</evidence>
<dbReference type="KEGG" id="ege:EM595_p0053"/>
<dbReference type="EMBL" id="LN907828">
    <property type="protein sequence ID" value="CUU25753.1"/>
    <property type="molecule type" value="Genomic_DNA"/>
</dbReference>
<gene>
    <name evidence="2" type="ORF">EM595_p0053</name>
</gene>
<organism evidence="2 3">
    <name type="scientific">Duffyella gerundensis</name>
    <dbReference type="NCBI Taxonomy" id="1619313"/>
    <lineage>
        <taxon>Bacteria</taxon>
        <taxon>Pseudomonadati</taxon>
        <taxon>Pseudomonadota</taxon>
        <taxon>Gammaproteobacteria</taxon>
        <taxon>Enterobacterales</taxon>
        <taxon>Erwiniaceae</taxon>
        <taxon>Duffyella</taxon>
    </lineage>
</organism>
<dbReference type="OrthoDB" id="5508354at2"/>
<dbReference type="AlphaFoldDB" id="A0A0U5L4M0"/>
<evidence type="ECO:0000259" key="1">
    <source>
        <dbReference type="PROSITE" id="PS50404"/>
    </source>
</evidence>
<protein>
    <submittedName>
        <fullName evidence="2">Glutathione S-transferase</fullName>
    </submittedName>
</protein>
<sequence length="210" mass="23211">MYRLYGTERSGSAAIEMALARCQADYRLENASSWQEGSGSEALKALNPLMQIPTLLLADGAVLTESAAILIYLGLEYPLSGLLSNDADLRAQQIRGLIFISSNCYAAIGVIDYPERWLAAAHDTALSALKTGATQRLHQQWETFSDIFSATAAWRPDDPGALEMLACVVTRWSATRRELQQTRPEFYAALTRIDRHPTLTAVLQRHWPAA</sequence>
<dbReference type="Gene3D" id="1.20.1050.10">
    <property type="match status" value="1"/>
</dbReference>
<dbReference type="GO" id="GO:0016740">
    <property type="term" value="F:transferase activity"/>
    <property type="evidence" value="ECO:0007669"/>
    <property type="project" value="UniProtKB-KW"/>
</dbReference>
<accession>A0A0U5L4M0</accession>
<dbReference type="CDD" id="cd03057">
    <property type="entry name" value="GST_N_Beta"/>
    <property type="match status" value="1"/>
</dbReference>
<dbReference type="SUPFAM" id="SSF52833">
    <property type="entry name" value="Thioredoxin-like"/>
    <property type="match status" value="1"/>
</dbReference>